<dbReference type="PROSITE" id="PS51710">
    <property type="entry name" value="G_OBG"/>
    <property type="match status" value="1"/>
</dbReference>
<dbReference type="InterPro" id="IPR027417">
    <property type="entry name" value="P-loop_NTPase"/>
</dbReference>
<dbReference type="InterPro" id="IPR005225">
    <property type="entry name" value="Small_GTP-bd"/>
</dbReference>
<dbReference type="PANTHER" id="PTHR11702:SF31">
    <property type="entry name" value="MITOCHONDRIAL RIBOSOME-ASSOCIATED GTPASE 2"/>
    <property type="match status" value="1"/>
</dbReference>
<keyword evidence="1" id="KW-0547">Nucleotide-binding</keyword>
<dbReference type="PANTHER" id="PTHR11702">
    <property type="entry name" value="DEVELOPMENTALLY REGULATED GTP-BINDING PROTEIN-RELATED"/>
    <property type="match status" value="1"/>
</dbReference>
<dbReference type="EMBL" id="WOCE01000019">
    <property type="protein sequence ID" value="KAE9592320.1"/>
    <property type="molecule type" value="Genomic_DNA"/>
</dbReference>
<dbReference type="AlphaFoldDB" id="A0A6A4NT17"/>
<dbReference type="InterPro" id="IPR031167">
    <property type="entry name" value="G_OBG"/>
</dbReference>
<gene>
    <name evidence="3" type="ORF">Lalb_Chr19g0128081</name>
</gene>
<accession>A0A6A4NT17</accession>
<protein>
    <submittedName>
        <fullName evidence="3">Putative P-loop containing nucleoside triphosphate hydrolase</fullName>
    </submittedName>
</protein>
<feature type="domain" description="OBG-type G" evidence="2">
    <location>
        <begin position="60"/>
        <end position="217"/>
    </location>
</feature>
<keyword evidence="4" id="KW-1185">Reference proteome</keyword>
<name>A0A6A4NT17_LUPAL</name>
<dbReference type="OrthoDB" id="347018at2759"/>
<proteinExistence type="predicted"/>
<dbReference type="GO" id="GO:0005525">
    <property type="term" value="F:GTP binding"/>
    <property type="evidence" value="ECO:0007669"/>
    <property type="project" value="InterPro"/>
</dbReference>
<sequence>MRGWSRQCVYVQIFKEDYGYKGRAYQDKPNLQDSDNDQSSLSGGVHGFETVLILELKSIADVSFVGMPNFGKSTLLGAISRAKHAVGRFAFTTLRPNLGNLNYDDFSIIVADIPGLIKGAHQNRGLGYAFMRHIECTKVQVYVVDLLKDLILELEYHQDGLSNRRSLIVVNKIDEEGVEEVYKELQRRVQGATIFPVCAVLGDGIPELKAGLRLLVNSEMSSKLSLDQFFVD</sequence>
<dbReference type="GO" id="GO:0003924">
    <property type="term" value="F:GTPase activity"/>
    <property type="evidence" value="ECO:0007669"/>
    <property type="project" value="InterPro"/>
</dbReference>
<dbReference type="NCBIfam" id="TIGR00231">
    <property type="entry name" value="small_GTP"/>
    <property type="match status" value="1"/>
</dbReference>
<evidence type="ECO:0000313" key="3">
    <source>
        <dbReference type="EMBL" id="KAE9592320.1"/>
    </source>
</evidence>
<dbReference type="Gene3D" id="3.40.50.300">
    <property type="entry name" value="P-loop containing nucleotide triphosphate hydrolases"/>
    <property type="match status" value="1"/>
</dbReference>
<dbReference type="InterPro" id="IPR045086">
    <property type="entry name" value="OBG_GTPase"/>
</dbReference>
<reference evidence="4" key="1">
    <citation type="journal article" date="2020" name="Nat. Commun.">
        <title>Genome sequence of the cluster root forming white lupin.</title>
        <authorList>
            <person name="Hufnagel B."/>
            <person name="Marques A."/>
            <person name="Soriano A."/>
            <person name="Marques L."/>
            <person name="Divol F."/>
            <person name="Doumas P."/>
            <person name="Sallet E."/>
            <person name="Mancinotti D."/>
            <person name="Carrere S."/>
            <person name="Marande W."/>
            <person name="Arribat S."/>
            <person name="Keller J."/>
            <person name="Huneau C."/>
            <person name="Blein T."/>
            <person name="Aime D."/>
            <person name="Laguerre M."/>
            <person name="Taylor J."/>
            <person name="Schubert V."/>
            <person name="Nelson M."/>
            <person name="Geu-Flores F."/>
            <person name="Crespi M."/>
            <person name="Gallardo-Guerrero K."/>
            <person name="Delaux P.-M."/>
            <person name="Salse J."/>
            <person name="Berges H."/>
            <person name="Guyot R."/>
            <person name="Gouzy J."/>
            <person name="Peret B."/>
        </authorList>
    </citation>
    <scope>NUCLEOTIDE SEQUENCE [LARGE SCALE GENOMIC DNA]</scope>
    <source>
        <strain evidence="4">cv. Amiga</strain>
    </source>
</reference>
<organism evidence="3 4">
    <name type="scientific">Lupinus albus</name>
    <name type="common">White lupine</name>
    <name type="synonym">Lupinus termis</name>
    <dbReference type="NCBI Taxonomy" id="3870"/>
    <lineage>
        <taxon>Eukaryota</taxon>
        <taxon>Viridiplantae</taxon>
        <taxon>Streptophyta</taxon>
        <taxon>Embryophyta</taxon>
        <taxon>Tracheophyta</taxon>
        <taxon>Spermatophyta</taxon>
        <taxon>Magnoliopsida</taxon>
        <taxon>eudicotyledons</taxon>
        <taxon>Gunneridae</taxon>
        <taxon>Pentapetalae</taxon>
        <taxon>rosids</taxon>
        <taxon>fabids</taxon>
        <taxon>Fabales</taxon>
        <taxon>Fabaceae</taxon>
        <taxon>Papilionoideae</taxon>
        <taxon>50 kb inversion clade</taxon>
        <taxon>genistoids sensu lato</taxon>
        <taxon>core genistoids</taxon>
        <taxon>Genisteae</taxon>
        <taxon>Lupinus</taxon>
    </lineage>
</organism>
<dbReference type="Proteomes" id="UP000447434">
    <property type="component" value="Chromosome 19"/>
</dbReference>
<dbReference type="PRINTS" id="PR00326">
    <property type="entry name" value="GTP1OBG"/>
</dbReference>
<comment type="caution">
    <text evidence="3">The sequence shown here is derived from an EMBL/GenBank/DDBJ whole genome shotgun (WGS) entry which is preliminary data.</text>
</comment>
<keyword evidence="3" id="KW-0378">Hydrolase</keyword>
<dbReference type="GO" id="GO:0005739">
    <property type="term" value="C:mitochondrion"/>
    <property type="evidence" value="ECO:0007669"/>
    <property type="project" value="TreeGrafter"/>
</dbReference>
<dbReference type="CDD" id="cd01898">
    <property type="entry name" value="Obg"/>
    <property type="match status" value="1"/>
</dbReference>
<dbReference type="Pfam" id="PF01926">
    <property type="entry name" value="MMR_HSR1"/>
    <property type="match status" value="1"/>
</dbReference>
<evidence type="ECO:0000256" key="1">
    <source>
        <dbReference type="ARBA" id="ARBA00022741"/>
    </source>
</evidence>
<dbReference type="InterPro" id="IPR006073">
    <property type="entry name" value="GTP-bd"/>
</dbReference>
<evidence type="ECO:0000259" key="2">
    <source>
        <dbReference type="PROSITE" id="PS51710"/>
    </source>
</evidence>
<dbReference type="SUPFAM" id="SSF52540">
    <property type="entry name" value="P-loop containing nucleoside triphosphate hydrolases"/>
    <property type="match status" value="1"/>
</dbReference>
<evidence type="ECO:0000313" key="4">
    <source>
        <dbReference type="Proteomes" id="UP000447434"/>
    </source>
</evidence>